<dbReference type="Pfam" id="PF00501">
    <property type="entry name" value="AMP-binding"/>
    <property type="match status" value="1"/>
</dbReference>
<feature type="transmembrane region" description="Helical" evidence="24">
    <location>
        <begin position="117"/>
        <end position="140"/>
    </location>
</feature>
<dbReference type="PANTHER" id="PTHR43107">
    <property type="entry name" value="LONG-CHAIN FATTY ACID TRANSPORT PROTEIN"/>
    <property type="match status" value="1"/>
</dbReference>
<keyword evidence="17" id="KW-0804">Transcription</keyword>
<evidence type="ECO:0000256" key="15">
    <source>
        <dbReference type="ARBA" id="ARBA00023136"/>
    </source>
</evidence>
<evidence type="ECO:0000256" key="4">
    <source>
        <dbReference type="ARBA" id="ARBA00006432"/>
    </source>
</evidence>
<evidence type="ECO:0000256" key="24">
    <source>
        <dbReference type="SAM" id="Phobius"/>
    </source>
</evidence>
<sequence length="1378" mass="154615">MPLSSWPDIPLRYALPAAAATAAYLNARWSLSYDLGLIKSLLKMTVKSRYAERGDKLNLFYALENAALSPATADQEFIVYDGKAWTFHETYLMALRYGAWFKKVQGVRRKEIVAMDFMNSSTFLFMVLGLWSIGAVPAFINYNLAGKPLTHSVRTSTAKLLVVDEEVRNCFPPEQLETFASPTFRDGKGPVKVVFFTADVESQILDMEPSREDDKVRGGLIPRDMAILIYTSGTTGLPKPAIVSWKKCWSGSLFVGDWMRIGPSDRFFTCMPLYHSSAAVLGFVTCLMNGSTIIIGRKFSARNFMKEARETNATVIQYVGETLRYILGVPPEIDALTGEDLDKKHNIRLAFGNGLRPDIWNRFKDRFNIPTIAEFYAATEGTSGQWNISSNDFSAGAIGRNGALGNIILGRGTTIVDVDHETQEPWRDPKTGLCKKVPRGDPGELLFAIDPADPSATFQGYFQNSKATEGKIVRDVLKKGDAYFRTGDMVRWDKDGRWFFSDRLGDTYRWKSENVSTNEVAEVLGAHPDVHEANVYGVALPNHDGRAGCAAIVFNEQIASGNTSGPALEPSSATLHSLAVHTLKNLPRFAAPLFIRVMPEMASTGNNKQQKHVLRAEGVDVSQVSQNDRLYWLQGDTYVPFAQKDWDRLNGGQVRLLKCDRSYPCTNCKKRGEAGTCTYVGRGPRGKAQHGRSSPTLVQDRLQHLENLVLSLSQKKGPSESVIDFNTSSSDATSYVTPPSVGDRETKSSPTDTGTLVVKDEGISYIDSADWRAVLEEINGVKEYIAEHEDSDEEGFEDVLGEGPSPALLLGMSRPVTKEEVLVDIPPRPVADRLVSRFLKTTEPALVSLHIPTFQREYDRFWNNPYSMSFTWIALLYDILALSVSWYRRCEQALPSEMLDPTIAWDIFRKRASQCLVQANYLTPGRYKCEALFMHAICEFYRSQDAQVGVSYLLTMTIRLAMRMGYHRDARHYPTLSALDGEMRRRLWALLCQLDILISFQVGLPRTIQPWQFDTELPSNLHDTEFDENTVQLPQGRSDEGEVTACTYSRAKSRIMTVFGQAVDLAYSRETAPYDEILAIDRRLEEAHNLLPTTFRIQPIAQCIALPTSLIMRRYSLELLYQKSRVVLHRRYMAEPGNKYAYSRSVCLAAARETLRHHSDIWNESLPGGQLYAERFFVNSFQNTDCILSAMILCLELSQDNERGGASRLGAQERTDLISLLETTHRIFKEARRRSVDTQRAFAALTIMLSQVHGTTIDSLVAKTEEQEIPMEDQVTFQLASTTMDQEQYLMHTTASADDMEAAMYNTDSTPSYSSLEVIGDMLSTPAQIDWRLYDSRVSGYAAANNQDNSWFLGVQGSPSDMDFMAFPQAEYSTHTNS</sequence>
<dbReference type="Pfam" id="PF04082">
    <property type="entry name" value="Fungal_trans"/>
    <property type="match status" value="1"/>
</dbReference>
<feature type="transmembrane region" description="Helical" evidence="24">
    <location>
        <begin position="273"/>
        <end position="296"/>
    </location>
</feature>
<dbReference type="InterPro" id="IPR000873">
    <property type="entry name" value="AMP-dep_synth/lig_dom"/>
</dbReference>
<evidence type="ECO:0000256" key="20">
    <source>
        <dbReference type="ARBA" id="ARBA00060276"/>
    </source>
</evidence>
<dbReference type="InterPro" id="IPR020845">
    <property type="entry name" value="AMP-binding_CS"/>
</dbReference>
<keyword evidence="13" id="KW-0805">Transcription regulation</keyword>
<evidence type="ECO:0000256" key="21">
    <source>
        <dbReference type="ARBA" id="ARBA00068795"/>
    </source>
</evidence>
<evidence type="ECO:0000256" key="14">
    <source>
        <dbReference type="ARBA" id="ARBA00023055"/>
    </source>
</evidence>
<dbReference type="PROSITE" id="PS00455">
    <property type="entry name" value="AMP_BINDING"/>
    <property type="match status" value="1"/>
</dbReference>
<evidence type="ECO:0000256" key="23">
    <source>
        <dbReference type="SAM" id="MobiDB-lite"/>
    </source>
</evidence>
<evidence type="ECO:0000256" key="3">
    <source>
        <dbReference type="ARBA" id="ARBA00004651"/>
    </source>
</evidence>
<keyword evidence="11" id="KW-0067">ATP-binding</keyword>
<comment type="catalytic activity">
    <reaction evidence="19">
        <text>a very long-chain fatty acid + ATP + CoA = a very long-chain fatty acyl-CoA + AMP + diphosphate</text>
        <dbReference type="Rhea" id="RHEA:54536"/>
        <dbReference type="ChEBI" id="CHEBI:30616"/>
        <dbReference type="ChEBI" id="CHEBI:33019"/>
        <dbReference type="ChEBI" id="CHEBI:57287"/>
        <dbReference type="ChEBI" id="CHEBI:58950"/>
        <dbReference type="ChEBI" id="CHEBI:138261"/>
        <dbReference type="ChEBI" id="CHEBI:456215"/>
    </reaction>
</comment>
<dbReference type="FunFam" id="3.30.300.30:FF:000002">
    <property type="entry name" value="Long-chain fatty acid transport protein 1"/>
    <property type="match status" value="1"/>
</dbReference>
<dbReference type="GO" id="GO:0003677">
    <property type="term" value="F:DNA binding"/>
    <property type="evidence" value="ECO:0007669"/>
    <property type="project" value="InterPro"/>
</dbReference>
<proteinExistence type="inferred from homology"/>
<keyword evidence="18" id="KW-0539">Nucleus</keyword>
<dbReference type="PANTHER" id="PTHR43107:SF15">
    <property type="entry name" value="FATTY ACID TRANSPORT PROTEIN 3, ISOFORM A"/>
    <property type="match status" value="1"/>
</dbReference>
<dbReference type="GO" id="GO:0044539">
    <property type="term" value="P:long-chain fatty acid import into cell"/>
    <property type="evidence" value="ECO:0007669"/>
    <property type="project" value="TreeGrafter"/>
</dbReference>
<keyword evidence="9 24" id="KW-0812">Transmembrane</keyword>
<evidence type="ECO:0000256" key="2">
    <source>
        <dbReference type="ARBA" id="ARBA00004585"/>
    </source>
</evidence>
<comment type="subcellular location">
    <subcellularLocation>
        <location evidence="3">Cell membrane</location>
        <topology evidence="3">Multi-pass membrane protein</topology>
    </subcellularLocation>
    <subcellularLocation>
        <location evidence="1">Lipid droplet</location>
    </subcellularLocation>
    <subcellularLocation>
        <location evidence="2">Peroxisome membrane</location>
        <topology evidence="2">Multi-pass membrane protein</topology>
    </subcellularLocation>
</comment>
<dbReference type="SUPFAM" id="SSF56801">
    <property type="entry name" value="Acetyl-CoA synthetase-like"/>
    <property type="match status" value="1"/>
</dbReference>
<dbReference type="InterPro" id="IPR007219">
    <property type="entry name" value="XnlR_reg_dom"/>
</dbReference>
<evidence type="ECO:0000256" key="11">
    <source>
        <dbReference type="ARBA" id="ARBA00022840"/>
    </source>
</evidence>
<evidence type="ECO:0000256" key="7">
    <source>
        <dbReference type="ARBA" id="ARBA00022598"/>
    </source>
</evidence>
<keyword evidence="15 24" id="KW-0472">Membrane</keyword>
<dbReference type="GO" id="GO:0009898">
    <property type="term" value="C:cytoplasmic side of plasma membrane"/>
    <property type="evidence" value="ECO:0007669"/>
    <property type="project" value="TreeGrafter"/>
</dbReference>
<keyword evidence="10" id="KW-0547">Nucleotide-binding</keyword>
<keyword evidence="7" id="KW-0436">Ligase</keyword>
<evidence type="ECO:0000256" key="10">
    <source>
        <dbReference type="ARBA" id="ARBA00022741"/>
    </source>
</evidence>
<dbReference type="CDD" id="cd00067">
    <property type="entry name" value="GAL4"/>
    <property type="match status" value="1"/>
</dbReference>
<dbReference type="InterPro" id="IPR001138">
    <property type="entry name" value="Zn2Cys6_DnaBD"/>
</dbReference>
<dbReference type="GO" id="GO:0005524">
    <property type="term" value="F:ATP binding"/>
    <property type="evidence" value="ECO:0007669"/>
    <property type="project" value="UniProtKB-KW"/>
</dbReference>
<dbReference type="Proteomes" id="UP000190744">
    <property type="component" value="Unassembled WGS sequence"/>
</dbReference>
<evidence type="ECO:0000256" key="12">
    <source>
        <dbReference type="ARBA" id="ARBA00022989"/>
    </source>
</evidence>
<protein>
    <recommendedName>
        <fullName evidence="21">Very long-chain fatty acid transport protein</fullName>
    </recommendedName>
    <alternativeName>
        <fullName evidence="22">Very-long-chain acyl-CoA synthetase</fullName>
    </alternativeName>
</protein>
<dbReference type="InterPro" id="IPR045851">
    <property type="entry name" value="AMP-bd_C_sf"/>
</dbReference>
<comment type="similarity">
    <text evidence="4">Belongs to the ATP-dependent AMP-binding enzyme family.</text>
</comment>
<gene>
    <name evidence="26" type="ORF">PEBR_29528</name>
</gene>
<dbReference type="Gene3D" id="3.40.50.12780">
    <property type="entry name" value="N-terminal domain of ligase-like"/>
    <property type="match status" value="1"/>
</dbReference>
<dbReference type="GO" id="GO:0000981">
    <property type="term" value="F:DNA-binding transcription factor activity, RNA polymerase II-specific"/>
    <property type="evidence" value="ECO:0007669"/>
    <property type="project" value="InterPro"/>
</dbReference>
<dbReference type="Gene3D" id="3.30.300.30">
    <property type="match status" value="1"/>
</dbReference>
<evidence type="ECO:0000256" key="16">
    <source>
        <dbReference type="ARBA" id="ARBA00023140"/>
    </source>
</evidence>
<dbReference type="GO" id="GO:0005324">
    <property type="term" value="F:long-chain fatty acid transmembrane transporter activity"/>
    <property type="evidence" value="ECO:0007669"/>
    <property type="project" value="TreeGrafter"/>
</dbReference>
<evidence type="ECO:0000256" key="19">
    <source>
        <dbReference type="ARBA" id="ARBA00051585"/>
    </source>
</evidence>
<dbReference type="GO" id="GO:0005811">
    <property type="term" value="C:lipid droplet"/>
    <property type="evidence" value="ECO:0007669"/>
    <property type="project" value="UniProtKB-SubCell"/>
</dbReference>
<dbReference type="Pfam" id="PF13193">
    <property type="entry name" value="AMP-binding_C"/>
    <property type="match status" value="1"/>
</dbReference>
<keyword evidence="5" id="KW-0813">Transport</keyword>
<organism evidence="26 27">
    <name type="scientific">Penicillium brasilianum</name>
    <dbReference type="NCBI Taxonomy" id="104259"/>
    <lineage>
        <taxon>Eukaryota</taxon>
        <taxon>Fungi</taxon>
        <taxon>Dikarya</taxon>
        <taxon>Ascomycota</taxon>
        <taxon>Pezizomycotina</taxon>
        <taxon>Eurotiomycetes</taxon>
        <taxon>Eurotiomycetidae</taxon>
        <taxon>Eurotiales</taxon>
        <taxon>Aspergillaceae</taxon>
        <taxon>Penicillium</taxon>
    </lineage>
</organism>
<evidence type="ECO:0000256" key="22">
    <source>
        <dbReference type="ARBA" id="ARBA00078285"/>
    </source>
</evidence>
<keyword evidence="12 24" id="KW-1133">Transmembrane helix</keyword>
<feature type="domain" description="Xylanolytic transcriptional activator regulatory" evidence="25">
    <location>
        <begin position="950"/>
        <end position="1024"/>
    </location>
</feature>
<keyword evidence="6" id="KW-1003">Cell membrane</keyword>
<feature type="region of interest" description="Disordered" evidence="23">
    <location>
        <begin position="724"/>
        <end position="754"/>
    </location>
</feature>
<feature type="compositionally biased region" description="Polar residues" evidence="23">
    <location>
        <begin position="724"/>
        <end position="737"/>
    </location>
</feature>
<dbReference type="GO" id="GO:0005778">
    <property type="term" value="C:peroxisomal membrane"/>
    <property type="evidence" value="ECO:0007669"/>
    <property type="project" value="UniProtKB-SubCell"/>
</dbReference>
<keyword evidence="16" id="KW-0576">Peroxisome</keyword>
<dbReference type="SMART" id="SM00906">
    <property type="entry name" value="Fungal_trans"/>
    <property type="match status" value="1"/>
</dbReference>
<evidence type="ECO:0000256" key="6">
    <source>
        <dbReference type="ARBA" id="ARBA00022475"/>
    </source>
</evidence>
<dbReference type="EMBL" id="LJBN01000177">
    <property type="protein sequence ID" value="OOQ84685.1"/>
    <property type="molecule type" value="Genomic_DNA"/>
</dbReference>
<dbReference type="CDD" id="cd12148">
    <property type="entry name" value="fungal_TF_MHR"/>
    <property type="match status" value="1"/>
</dbReference>
<evidence type="ECO:0000313" key="26">
    <source>
        <dbReference type="EMBL" id="OOQ84685.1"/>
    </source>
</evidence>
<name>A0A1S9RGX3_PENBI</name>
<reference evidence="27" key="1">
    <citation type="submission" date="2015-09" db="EMBL/GenBank/DDBJ databases">
        <authorList>
            <person name="Fill T.P."/>
            <person name="Baretta J.F."/>
            <person name="de Almeida L.G."/>
            <person name="Rocha M."/>
            <person name="de Souza D.H."/>
            <person name="Malavazi I."/>
            <person name="Cerdeira L.T."/>
            <person name="Hong H."/>
            <person name="Samborskyy M."/>
            <person name="de Vasconcelos A.T."/>
            <person name="Leadlay P."/>
            <person name="Rodrigues-Filho E."/>
        </authorList>
    </citation>
    <scope>NUCLEOTIDE SEQUENCE [LARGE SCALE GENOMIC DNA]</scope>
    <source>
        <strain evidence="27">LaBioMMi 136</strain>
    </source>
</reference>
<keyword evidence="14" id="KW-0445">Lipid transport</keyword>
<dbReference type="FunFam" id="3.40.50.12780:FF:000019">
    <property type="entry name" value="Long-chain fatty acid transporter"/>
    <property type="match status" value="1"/>
</dbReference>
<evidence type="ECO:0000256" key="8">
    <source>
        <dbReference type="ARBA" id="ARBA00022677"/>
    </source>
</evidence>
<dbReference type="GO" id="GO:0004467">
    <property type="term" value="F:long-chain fatty acid-CoA ligase activity"/>
    <property type="evidence" value="ECO:0007669"/>
    <property type="project" value="TreeGrafter"/>
</dbReference>
<evidence type="ECO:0000313" key="27">
    <source>
        <dbReference type="Proteomes" id="UP000190744"/>
    </source>
</evidence>
<dbReference type="GO" id="GO:0006351">
    <property type="term" value="P:DNA-templated transcription"/>
    <property type="evidence" value="ECO:0007669"/>
    <property type="project" value="InterPro"/>
</dbReference>
<comment type="function">
    <text evidence="20">Acyl-CoA synthetase required for both the import of long chain fatty acids (LCFAs) (C14-C18) and the activation very long chain fatty acids (VLCFAs) (C20-C26) by esterification of the fatty acids into metabolically active CoA-thioesters for subsequent degradation or incorporation into phospholipids. The transport and fatty acyl-CoA synthetase activities are genetically separable and are thus independent activities. Esterifies VLCFAs in the peroxisome matrix. The VLCFAs are actively transported into peroxisomes by a PXA1-PXA2 heterodimeric transporter in the peroxisomal membrane.</text>
</comment>
<evidence type="ECO:0000256" key="9">
    <source>
        <dbReference type="ARBA" id="ARBA00022692"/>
    </source>
</evidence>
<evidence type="ECO:0000256" key="5">
    <source>
        <dbReference type="ARBA" id="ARBA00022448"/>
    </source>
</evidence>
<dbReference type="InterPro" id="IPR025110">
    <property type="entry name" value="AMP-bd_C"/>
</dbReference>
<keyword evidence="8" id="KW-0551">Lipid droplet</keyword>
<evidence type="ECO:0000256" key="1">
    <source>
        <dbReference type="ARBA" id="ARBA00004502"/>
    </source>
</evidence>
<evidence type="ECO:0000256" key="13">
    <source>
        <dbReference type="ARBA" id="ARBA00023015"/>
    </source>
</evidence>
<evidence type="ECO:0000256" key="17">
    <source>
        <dbReference type="ARBA" id="ARBA00023163"/>
    </source>
</evidence>
<evidence type="ECO:0000259" key="25">
    <source>
        <dbReference type="SMART" id="SM00906"/>
    </source>
</evidence>
<comment type="caution">
    <text evidence="26">The sequence shown here is derived from an EMBL/GenBank/DDBJ whole genome shotgun (WGS) entry which is preliminary data.</text>
</comment>
<dbReference type="InterPro" id="IPR042099">
    <property type="entry name" value="ANL_N_sf"/>
</dbReference>
<dbReference type="GO" id="GO:0008270">
    <property type="term" value="F:zinc ion binding"/>
    <property type="evidence" value="ECO:0007669"/>
    <property type="project" value="InterPro"/>
</dbReference>
<accession>A0A1S9RGX3</accession>
<evidence type="ECO:0000256" key="18">
    <source>
        <dbReference type="ARBA" id="ARBA00023242"/>
    </source>
</evidence>